<evidence type="ECO:0000256" key="4">
    <source>
        <dbReference type="ARBA" id="ARBA00023242"/>
    </source>
</evidence>
<feature type="region of interest" description="Disordered" evidence="5">
    <location>
        <begin position="102"/>
        <end position="128"/>
    </location>
</feature>
<feature type="region of interest" description="Disordered" evidence="5">
    <location>
        <begin position="380"/>
        <end position="447"/>
    </location>
</feature>
<keyword evidence="8" id="KW-1185">Reference proteome</keyword>
<dbReference type="PANTHER" id="PTHR33572:SF3">
    <property type="entry name" value="VELVET COMPLEX SUBUNIT B"/>
    <property type="match status" value="1"/>
</dbReference>
<evidence type="ECO:0000256" key="1">
    <source>
        <dbReference type="ARBA" id="ARBA00004123"/>
    </source>
</evidence>
<evidence type="ECO:0000256" key="3">
    <source>
        <dbReference type="ARBA" id="ARBA00023163"/>
    </source>
</evidence>
<feature type="compositionally biased region" description="Basic and acidic residues" evidence="5">
    <location>
        <begin position="380"/>
        <end position="397"/>
    </location>
</feature>
<dbReference type="Pfam" id="PF11754">
    <property type="entry name" value="Velvet"/>
    <property type="match status" value="1"/>
</dbReference>
<dbReference type="AlphaFoldDB" id="A0A165LXR8"/>
<evidence type="ECO:0000313" key="7">
    <source>
        <dbReference type="EMBL" id="KZT64983.1"/>
    </source>
</evidence>
<feature type="domain" description="Velvet" evidence="6">
    <location>
        <begin position="30"/>
        <end position="379"/>
    </location>
</feature>
<dbReference type="PROSITE" id="PS51821">
    <property type="entry name" value="VELVET"/>
    <property type="match status" value="1"/>
</dbReference>
<keyword evidence="3" id="KW-0804">Transcription</keyword>
<proteinExistence type="predicted"/>
<feature type="compositionally biased region" description="Low complexity" evidence="5">
    <location>
        <begin position="398"/>
        <end position="418"/>
    </location>
</feature>
<accession>A0A165LXR8</accession>
<feature type="compositionally biased region" description="Basic and acidic residues" evidence="5">
    <location>
        <begin position="419"/>
        <end position="432"/>
    </location>
</feature>
<gene>
    <name evidence="7" type="ORF">DAEQUDRAFT_814600</name>
</gene>
<dbReference type="InterPro" id="IPR037525">
    <property type="entry name" value="Velvet_dom"/>
</dbReference>
<feature type="compositionally biased region" description="Low complexity" evidence="5">
    <location>
        <begin position="117"/>
        <end position="128"/>
    </location>
</feature>
<evidence type="ECO:0000256" key="5">
    <source>
        <dbReference type="SAM" id="MobiDB-lite"/>
    </source>
</evidence>
<protein>
    <recommendedName>
        <fullName evidence="6">Velvet domain-containing protein</fullName>
    </recommendedName>
</protein>
<sequence length="447" mass="48474">MSGQDRKVRPVGSSSSVGRPVHFVGGQFAGRTLQAKLSELQKADLGRKYARKDRRPLDPPPVVQFQLFEVFNAGASSQTEREFENYDAMKSFGVLCHVDLFPVPDQDEDDSDDSEESTSSQASTSTFHVPAFPAAAAPASGPSSYSSNPYHSGFSPPASPGTYVMPQLMPSSLAHHLQSIPAPLPPPDILPYPLPDTPTTTSSLLQPYSMHVVAPLPPLPLDLALNFPGGHTDPTHMRSQRSQPPIHSDGSPIHGQASAEPLDPDIVAYIGDFAIRESSKRTMDLVGATFVQSSGLEYKGRKALMFVFSDLAVKTEGTFILRYRVFNIFSQASQVDIPILAECFGGPFKIYPSKEFPGLRASTDLTKHISHFGVRLNLRETERKRRRHSEGSVERAQDSATPPSGDASSSAPAAVSVSDRSEQRGKGKERAYNHVNPDGSSEDSTDD</sequence>
<dbReference type="EMBL" id="KV429114">
    <property type="protein sequence ID" value="KZT64983.1"/>
    <property type="molecule type" value="Genomic_DNA"/>
</dbReference>
<dbReference type="OrthoDB" id="5599552at2759"/>
<organism evidence="7 8">
    <name type="scientific">Daedalea quercina L-15889</name>
    <dbReference type="NCBI Taxonomy" id="1314783"/>
    <lineage>
        <taxon>Eukaryota</taxon>
        <taxon>Fungi</taxon>
        <taxon>Dikarya</taxon>
        <taxon>Basidiomycota</taxon>
        <taxon>Agaricomycotina</taxon>
        <taxon>Agaricomycetes</taxon>
        <taxon>Polyporales</taxon>
        <taxon>Fomitopsis</taxon>
    </lineage>
</organism>
<dbReference type="InterPro" id="IPR021740">
    <property type="entry name" value="Velvet"/>
</dbReference>
<evidence type="ECO:0000313" key="8">
    <source>
        <dbReference type="Proteomes" id="UP000076727"/>
    </source>
</evidence>
<keyword evidence="2" id="KW-0805">Transcription regulation</keyword>
<dbReference type="InterPro" id="IPR038491">
    <property type="entry name" value="Velvet_dom_sf"/>
</dbReference>
<reference evidence="7 8" key="1">
    <citation type="journal article" date="2016" name="Mol. Biol. Evol.">
        <title>Comparative Genomics of Early-Diverging Mushroom-Forming Fungi Provides Insights into the Origins of Lignocellulose Decay Capabilities.</title>
        <authorList>
            <person name="Nagy L.G."/>
            <person name="Riley R."/>
            <person name="Tritt A."/>
            <person name="Adam C."/>
            <person name="Daum C."/>
            <person name="Floudas D."/>
            <person name="Sun H."/>
            <person name="Yadav J.S."/>
            <person name="Pangilinan J."/>
            <person name="Larsson K.H."/>
            <person name="Matsuura K."/>
            <person name="Barry K."/>
            <person name="Labutti K."/>
            <person name="Kuo R."/>
            <person name="Ohm R.A."/>
            <person name="Bhattacharya S.S."/>
            <person name="Shirouzu T."/>
            <person name="Yoshinaga Y."/>
            <person name="Martin F.M."/>
            <person name="Grigoriev I.V."/>
            <person name="Hibbett D.S."/>
        </authorList>
    </citation>
    <scope>NUCLEOTIDE SEQUENCE [LARGE SCALE GENOMIC DNA]</scope>
    <source>
        <strain evidence="7 8">L-15889</strain>
    </source>
</reference>
<dbReference type="Proteomes" id="UP000076727">
    <property type="component" value="Unassembled WGS sequence"/>
</dbReference>
<keyword evidence="4" id="KW-0539">Nucleus</keyword>
<name>A0A165LXR8_9APHY</name>
<feature type="region of interest" description="Disordered" evidence="5">
    <location>
        <begin position="226"/>
        <end position="257"/>
    </location>
</feature>
<evidence type="ECO:0000259" key="6">
    <source>
        <dbReference type="PROSITE" id="PS51821"/>
    </source>
</evidence>
<dbReference type="Gene3D" id="2.60.40.3960">
    <property type="entry name" value="Velvet domain"/>
    <property type="match status" value="1"/>
</dbReference>
<feature type="compositionally biased region" description="Acidic residues" evidence="5">
    <location>
        <begin position="105"/>
        <end position="116"/>
    </location>
</feature>
<dbReference type="PANTHER" id="PTHR33572">
    <property type="entry name" value="SPORE DEVELOPMENT REGULATOR VOSA"/>
    <property type="match status" value="1"/>
</dbReference>
<evidence type="ECO:0000256" key="2">
    <source>
        <dbReference type="ARBA" id="ARBA00023015"/>
    </source>
</evidence>
<dbReference type="GO" id="GO:0005634">
    <property type="term" value="C:nucleus"/>
    <property type="evidence" value="ECO:0007669"/>
    <property type="project" value="UniProtKB-SubCell"/>
</dbReference>
<comment type="subcellular location">
    <subcellularLocation>
        <location evidence="1">Nucleus</location>
    </subcellularLocation>
</comment>